<dbReference type="CDD" id="cd00207">
    <property type="entry name" value="fer2"/>
    <property type="match status" value="1"/>
</dbReference>
<keyword evidence="13 27" id="KW-0479">Metal-binding</keyword>
<evidence type="ECO:0000256" key="18">
    <source>
        <dbReference type="ARBA" id="ARBA00023027"/>
    </source>
</evidence>
<evidence type="ECO:0000256" key="12">
    <source>
        <dbReference type="ARBA" id="ARBA00022714"/>
    </source>
</evidence>
<keyword evidence="23 27" id="KW-0739">Sodium transport</keyword>
<comment type="similarity">
    <text evidence="4 27">Belongs to the NqrF family.</text>
</comment>
<evidence type="ECO:0000256" key="9">
    <source>
        <dbReference type="ARBA" id="ARBA00022475"/>
    </source>
</evidence>
<keyword evidence="27" id="KW-0812">Transmembrane</keyword>
<dbReference type="InterPro" id="IPR001041">
    <property type="entry name" value="2Fe-2S_ferredoxin-type"/>
</dbReference>
<evidence type="ECO:0000256" key="7">
    <source>
        <dbReference type="ARBA" id="ARBA00019729"/>
    </source>
</evidence>
<dbReference type="InterPro" id="IPR008333">
    <property type="entry name" value="Cbr1-like_FAD-bd_dom"/>
</dbReference>
<dbReference type="EC" id="7.2.1.1" evidence="6 27"/>
<dbReference type="SUPFAM" id="SSF52343">
    <property type="entry name" value="Ferredoxin reductase-like, C-terminal NADP-linked domain"/>
    <property type="match status" value="1"/>
</dbReference>
<feature type="binding site" evidence="27">
    <location>
        <position position="78"/>
    </location>
    <ligand>
        <name>[2Fe-2S] cluster</name>
        <dbReference type="ChEBI" id="CHEBI:190135"/>
    </ligand>
</feature>
<sequence length="422" mass="47029">MAEFILYSIAVFLVTILLLVVVLLVAKKYLSPSGKVKITINGDKELEVEQGSTILGTLNENGVHLASACGGKGSCGQCKCQVLEGGGEILDSERPHFSRKEVKDHWRLGCQAKVKGDLSIKVSESILGVKEWECTVISNKNVSSFIKEFKVALPPGEHMDFVPGSYAQIRIPKYDCIDYDKDFDKELIGKDYLPTWEKFNILSLKASNPEDTVRAYSMANYPAEGDIITLTVRIATPPFLPRPQVGFQNVPAGIGSSYIFTLKPGDKVMMSGPYGEFAPNYTSGKEMIWIGGGAGMAPLRSQIMHMLKTLHTRDREMHFFYGARALGEAFFLEDFWELEKEYPNFHMHLSLDQPDPVADAAGVKYYQGFAVNCICETYLKNHEAPEDCEYYLCGPPMLIKTVTDYLDSLGVEKDAIRFDDFG</sequence>
<reference evidence="33 37" key="4">
    <citation type="submission" date="2018-08" db="EMBL/GenBank/DDBJ databases">
        <title>Comparative analysis of Prevotella intermedia strains.</title>
        <authorList>
            <person name="Moon J.-H."/>
            <person name="Lee J.-H."/>
        </authorList>
    </citation>
    <scope>NUCLEOTIDE SEQUENCE [LARGE SCALE GENOMIC DNA]</scope>
    <source>
        <strain evidence="33 37">ATCC 15033</strain>
    </source>
</reference>
<keyword evidence="11 27" id="KW-0285">Flavoprotein</keyword>
<dbReference type="Pfam" id="PF00175">
    <property type="entry name" value="NAD_binding_1"/>
    <property type="match status" value="1"/>
</dbReference>
<keyword evidence="21 27" id="KW-0830">Ubiquinone</keyword>
<comment type="subcellular location">
    <subcellularLocation>
        <location evidence="3">Cell inner membrane</location>
    </subcellularLocation>
    <subcellularLocation>
        <location evidence="27">Cell membrane</location>
        <topology evidence="27">Single-pass membrane protein</topology>
    </subcellularLocation>
</comment>
<evidence type="ECO:0000313" key="34">
    <source>
        <dbReference type="Proteomes" id="UP000217431"/>
    </source>
</evidence>
<keyword evidence="9 27" id="KW-1003">Cell membrane</keyword>
<reference evidence="31 35" key="2">
    <citation type="submission" date="2017-11" db="EMBL/GenBank/DDBJ databases">
        <title>Genome sequencing of Prevotella intermedia KCOM 1101.</title>
        <authorList>
            <person name="Kook J.-K."/>
            <person name="Park S.-N."/>
            <person name="Lim Y.K."/>
        </authorList>
    </citation>
    <scope>NUCLEOTIDE SEQUENCE [LARGE SCALE GENOMIC DNA]</scope>
    <source>
        <strain evidence="31 35">KCOM 1101</strain>
    </source>
</reference>
<keyword evidence="15 27" id="KW-1278">Translocase</keyword>
<dbReference type="SUPFAM" id="SSF63380">
    <property type="entry name" value="Riboflavin synthase domain-like"/>
    <property type="match status" value="1"/>
</dbReference>
<comment type="subunit">
    <text evidence="5 27">Composed of six subunits; NqrA, NqrB, NqrC, NqrD, NqrE and NqrF.</text>
</comment>
<dbReference type="PANTHER" id="PTHR43644">
    <property type="entry name" value="NA(+)-TRANSLOCATING NADH-QUINONE REDUCTASE SUBUNIT"/>
    <property type="match status" value="1"/>
</dbReference>
<dbReference type="GO" id="GO:0016655">
    <property type="term" value="F:oxidoreductase activity, acting on NAD(P)H, quinone or similar compound as acceptor"/>
    <property type="evidence" value="ECO:0007669"/>
    <property type="project" value="InterPro"/>
</dbReference>
<dbReference type="PROSITE" id="PS51384">
    <property type="entry name" value="FAD_FR"/>
    <property type="match status" value="1"/>
</dbReference>
<dbReference type="Proteomes" id="UP000217431">
    <property type="component" value="Chromosome II"/>
</dbReference>
<dbReference type="AlphaFoldDB" id="A0A0T7ANI2"/>
<reference evidence="32 36" key="3">
    <citation type="submission" date="2017-11" db="EMBL/GenBank/DDBJ databases">
        <title>Genome sequencing of Prevotella intermedia KCOM 1653.</title>
        <authorList>
            <person name="Kook J.-K."/>
            <person name="Park S.-N."/>
            <person name="Lim Y.K."/>
        </authorList>
    </citation>
    <scope>NUCLEOTIDE SEQUENCE [LARGE SCALE GENOMIC DNA]</scope>
    <source>
        <strain evidence="32 36">KCOM 1653</strain>
    </source>
</reference>
<keyword evidence="17 27" id="KW-0411">Iron-sulfur</keyword>
<evidence type="ECO:0000313" key="32">
    <source>
        <dbReference type="EMBL" id="PIK19213.1"/>
    </source>
</evidence>
<comment type="function">
    <text evidence="2 27">NQR complex catalyzes the reduction of ubiquinone-1 to ubiquinol by two successive reactions, coupled with the transport of Na(+) ions from the cytoplasm to the periplasm. The first step is catalyzed by NqrF, which accepts electrons from NADH and reduces ubiquinone-1 to ubisemiquinone by a one-electron transfer pathway.</text>
</comment>
<feature type="domain" description="FAD-binding FR-type" evidence="29">
    <location>
        <begin position="129"/>
        <end position="280"/>
    </location>
</feature>
<keyword evidence="8 27" id="KW-0813">Transport</keyword>
<dbReference type="Gene3D" id="3.40.50.80">
    <property type="entry name" value="Nucleotide-binding domain of ferredoxin-NADP reductase (FNR) module"/>
    <property type="match status" value="1"/>
</dbReference>
<dbReference type="RefSeq" id="WP_045168127.1">
    <property type="nucleotide sequence ID" value="NZ_AP014598.1"/>
</dbReference>
<keyword evidence="12 27" id="KW-0001">2Fe-2S</keyword>
<evidence type="ECO:0000259" key="29">
    <source>
        <dbReference type="PROSITE" id="PS51384"/>
    </source>
</evidence>
<dbReference type="GO" id="GO:0046872">
    <property type="term" value="F:metal ion binding"/>
    <property type="evidence" value="ECO:0007669"/>
    <property type="project" value="UniProtKB-KW"/>
</dbReference>
<dbReference type="Proteomes" id="UP000230046">
    <property type="component" value="Unassembled WGS sequence"/>
</dbReference>
<keyword evidence="27" id="KW-1133">Transmembrane helix</keyword>
<dbReference type="EMBL" id="PEKM01000002">
    <property type="protein sequence ID" value="PIK17409.1"/>
    <property type="molecule type" value="Genomic_DNA"/>
</dbReference>
<comment type="catalytic activity">
    <reaction evidence="26 27">
        <text>a ubiquinone + n Na(+)(in) + NADH + H(+) = a ubiquinol + n Na(+)(out) + NAD(+)</text>
        <dbReference type="Rhea" id="RHEA:47748"/>
        <dbReference type="Rhea" id="RHEA-COMP:9565"/>
        <dbReference type="Rhea" id="RHEA-COMP:9566"/>
        <dbReference type="ChEBI" id="CHEBI:15378"/>
        <dbReference type="ChEBI" id="CHEBI:16389"/>
        <dbReference type="ChEBI" id="CHEBI:17976"/>
        <dbReference type="ChEBI" id="CHEBI:29101"/>
        <dbReference type="ChEBI" id="CHEBI:57540"/>
        <dbReference type="ChEBI" id="CHEBI:57945"/>
        <dbReference type="EC" id="7.2.1.1"/>
    </reaction>
</comment>
<evidence type="ECO:0000256" key="25">
    <source>
        <dbReference type="ARBA" id="ARBA00030787"/>
    </source>
</evidence>
<dbReference type="InterPro" id="IPR039261">
    <property type="entry name" value="FNR_nucleotide-bd"/>
</dbReference>
<keyword evidence="37" id="KW-1185">Reference proteome</keyword>
<evidence type="ECO:0000256" key="22">
    <source>
        <dbReference type="ARBA" id="ARBA00023136"/>
    </source>
</evidence>
<evidence type="ECO:0000313" key="37">
    <source>
        <dbReference type="Proteomes" id="UP000283868"/>
    </source>
</evidence>
<dbReference type="Pfam" id="PF00970">
    <property type="entry name" value="FAD_binding_6"/>
    <property type="match status" value="1"/>
</dbReference>
<dbReference type="Proteomes" id="UP000283868">
    <property type="component" value="Unassembled WGS sequence"/>
</dbReference>
<dbReference type="SUPFAM" id="SSF54292">
    <property type="entry name" value="2Fe-2S ferredoxin-like"/>
    <property type="match status" value="1"/>
</dbReference>
<dbReference type="GO" id="GO:0051537">
    <property type="term" value="F:2 iron, 2 sulfur cluster binding"/>
    <property type="evidence" value="ECO:0007669"/>
    <property type="project" value="UniProtKB-KW"/>
</dbReference>
<dbReference type="InterPro" id="IPR010205">
    <property type="entry name" value="NqrF"/>
</dbReference>
<evidence type="ECO:0000256" key="14">
    <source>
        <dbReference type="ARBA" id="ARBA00022827"/>
    </source>
</evidence>
<dbReference type="InterPro" id="IPR017938">
    <property type="entry name" value="Riboflavin_synthase-like_b-brl"/>
</dbReference>
<dbReference type="GO" id="GO:0006814">
    <property type="term" value="P:sodium ion transport"/>
    <property type="evidence" value="ECO:0007669"/>
    <property type="project" value="UniProtKB-UniRule"/>
</dbReference>
<dbReference type="PANTHER" id="PTHR43644:SF1">
    <property type="entry name" value="NAD(P)H-FLAVIN REDUCTASE"/>
    <property type="match status" value="1"/>
</dbReference>
<dbReference type="CDD" id="cd06188">
    <property type="entry name" value="NADH_quinone_reductase"/>
    <property type="match status" value="1"/>
</dbReference>
<evidence type="ECO:0000313" key="36">
    <source>
        <dbReference type="Proteomes" id="UP000230046"/>
    </source>
</evidence>
<dbReference type="InterPro" id="IPR001433">
    <property type="entry name" value="OxRdtase_FAD/NAD-bd"/>
</dbReference>
<evidence type="ECO:0000256" key="3">
    <source>
        <dbReference type="ARBA" id="ARBA00004533"/>
    </source>
</evidence>
<comment type="cofactor">
    <cofactor evidence="27">
        <name>[2Fe-2S] cluster</name>
        <dbReference type="ChEBI" id="CHEBI:190135"/>
    </cofactor>
    <text evidence="27">Binds 1 [2Fe-2S] cluster.</text>
</comment>
<evidence type="ECO:0000259" key="28">
    <source>
        <dbReference type="PROSITE" id="PS51085"/>
    </source>
</evidence>
<evidence type="ECO:0000256" key="17">
    <source>
        <dbReference type="ARBA" id="ARBA00023014"/>
    </source>
</evidence>
<dbReference type="EMBL" id="PEKN01000002">
    <property type="protein sequence ID" value="PIK19213.1"/>
    <property type="molecule type" value="Genomic_DNA"/>
</dbReference>
<protein>
    <recommendedName>
        <fullName evidence="7 27">Na(+)-translocating NADH-quinone reductase subunit F</fullName>
        <shortName evidence="27">Na(+)-NQR subunit F</shortName>
        <shortName evidence="27">Na(+)-translocating NQR subunit F</shortName>
        <ecNumber evidence="6 27">7.2.1.1</ecNumber>
    </recommendedName>
    <alternativeName>
        <fullName evidence="25 27">NQR complex subunit F</fullName>
    </alternativeName>
    <alternativeName>
        <fullName evidence="24 27">NQR-1 subunit F</fullName>
    </alternativeName>
</protein>
<evidence type="ECO:0000313" key="31">
    <source>
        <dbReference type="EMBL" id="PIK17409.1"/>
    </source>
</evidence>
<evidence type="ECO:0000313" key="33">
    <source>
        <dbReference type="EMBL" id="RRF86489.1"/>
    </source>
</evidence>
<keyword evidence="20 27" id="KW-0406">Ion transport</keyword>
<feature type="transmembrane region" description="Helical" evidence="27">
    <location>
        <begin position="6"/>
        <end position="26"/>
    </location>
</feature>
<evidence type="ECO:0000313" key="30">
    <source>
        <dbReference type="EMBL" id="BAU18568.1"/>
    </source>
</evidence>
<evidence type="ECO:0000256" key="11">
    <source>
        <dbReference type="ARBA" id="ARBA00022630"/>
    </source>
</evidence>
<dbReference type="GO" id="GO:0005886">
    <property type="term" value="C:plasma membrane"/>
    <property type="evidence" value="ECO:0007669"/>
    <property type="project" value="UniProtKB-SubCell"/>
</dbReference>
<dbReference type="PRINTS" id="PR00371">
    <property type="entry name" value="FPNCR"/>
</dbReference>
<dbReference type="NCBIfam" id="TIGR01941">
    <property type="entry name" value="nqrF"/>
    <property type="match status" value="1"/>
</dbReference>
<evidence type="ECO:0000256" key="26">
    <source>
        <dbReference type="ARBA" id="ARBA00048891"/>
    </source>
</evidence>
<dbReference type="Gene3D" id="3.10.20.30">
    <property type="match status" value="1"/>
</dbReference>
<keyword evidence="14 27" id="KW-0274">FAD</keyword>
<comment type="cofactor">
    <cofactor evidence="1 27">
        <name>FAD</name>
        <dbReference type="ChEBI" id="CHEBI:57692"/>
    </cofactor>
</comment>
<dbReference type="InterPro" id="IPR036010">
    <property type="entry name" value="2Fe-2S_ferredoxin-like_sf"/>
</dbReference>
<evidence type="ECO:0000256" key="15">
    <source>
        <dbReference type="ARBA" id="ARBA00022967"/>
    </source>
</evidence>
<dbReference type="InterPro" id="IPR012675">
    <property type="entry name" value="Beta-grasp_dom_sf"/>
</dbReference>
<keyword evidence="18 27" id="KW-0520">NAD</keyword>
<evidence type="ECO:0000256" key="21">
    <source>
        <dbReference type="ARBA" id="ARBA00023075"/>
    </source>
</evidence>
<dbReference type="InterPro" id="IPR017927">
    <property type="entry name" value="FAD-bd_FR_type"/>
</dbReference>
<reference evidence="30 34" key="1">
    <citation type="journal article" date="2016" name="DNA Res.">
        <title>The complete genome sequencing of Prevotella intermedia strain OMA14 and a subsequent fine-scale, intra-species genomic comparison reveal an unusual amplification of conjugative and mobile transposons and identify a novel Prevotella-lineage-specific repeat.</title>
        <authorList>
            <person name="Naito M."/>
            <person name="Ogura Y."/>
            <person name="Itoh T."/>
            <person name="Shoji M."/>
            <person name="Okamoto M."/>
            <person name="Hayashi T."/>
            <person name="Nakayama K."/>
        </authorList>
    </citation>
    <scope>NUCLEOTIDE SEQUENCE [LARGE SCALE GENOMIC DNA]</scope>
    <source>
        <strain evidence="30 34">OMA14</strain>
    </source>
</reference>
<feature type="domain" description="2Fe-2S ferredoxin-type" evidence="28">
    <location>
        <begin position="34"/>
        <end position="126"/>
    </location>
</feature>
<dbReference type="EMBL" id="QXEN01000025">
    <property type="protein sequence ID" value="RRF86489.1"/>
    <property type="molecule type" value="Genomic_DNA"/>
</dbReference>
<dbReference type="GO" id="GO:0009055">
    <property type="term" value="F:electron transfer activity"/>
    <property type="evidence" value="ECO:0007669"/>
    <property type="project" value="UniProtKB-UniRule"/>
</dbReference>
<evidence type="ECO:0000256" key="20">
    <source>
        <dbReference type="ARBA" id="ARBA00023065"/>
    </source>
</evidence>
<evidence type="ECO:0000256" key="4">
    <source>
        <dbReference type="ARBA" id="ARBA00005570"/>
    </source>
</evidence>
<keyword evidence="10" id="KW-0997">Cell inner membrane</keyword>
<dbReference type="Proteomes" id="UP000229111">
    <property type="component" value="Unassembled WGS sequence"/>
</dbReference>
<dbReference type="HAMAP" id="MF_00430">
    <property type="entry name" value="NqrF"/>
    <property type="match status" value="1"/>
</dbReference>
<keyword evidence="22 27" id="KW-0472">Membrane</keyword>
<evidence type="ECO:0000256" key="2">
    <source>
        <dbReference type="ARBA" id="ARBA00002972"/>
    </source>
</evidence>
<evidence type="ECO:0000256" key="13">
    <source>
        <dbReference type="ARBA" id="ARBA00022723"/>
    </source>
</evidence>
<evidence type="ECO:0000313" key="35">
    <source>
        <dbReference type="Proteomes" id="UP000229111"/>
    </source>
</evidence>
<evidence type="ECO:0000256" key="1">
    <source>
        <dbReference type="ARBA" id="ARBA00001974"/>
    </source>
</evidence>
<name>A0A0T7ANI2_PREIN</name>
<dbReference type="EMBL" id="AP014598">
    <property type="protein sequence ID" value="BAU18568.1"/>
    <property type="molecule type" value="Genomic_DNA"/>
</dbReference>
<evidence type="ECO:0000256" key="23">
    <source>
        <dbReference type="ARBA" id="ARBA00023201"/>
    </source>
</evidence>
<feature type="binding site" evidence="27">
    <location>
        <position position="75"/>
    </location>
    <ligand>
        <name>[2Fe-2S] cluster</name>
        <dbReference type="ChEBI" id="CHEBI:190135"/>
    </ligand>
</feature>
<dbReference type="Gene3D" id="2.40.30.10">
    <property type="entry name" value="Translation factors"/>
    <property type="match status" value="1"/>
</dbReference>
<feature type="binding site" evidence="27">
    <location>
        <position position="110"/>
    </location>
    <ligand>
        <name>[2Fe-2S] cluster</name>
        <dbReference type="ChEBI" id="CHEBI:190135"/>
    </ligand>
</feature>
<keyword evidence="16 27" id="KW-0408">Iron</keyword>
<keyword evidence="19 27" id="KW-0915">Sodium</keyword>
<accession>A0A0T7ANI2</accession>
<evidence type="ECO:0000256" key="5">
    <source>
        <dbReference type="ARBA" id="ARBA00011309"/>
    </source>
</evidence>
<dbReference type="Pfam" id="PF00111">
    <property type="entry name" value="Fer2"/>
    <property type="match status" value="1"/>
</dbReference>
<dbReference type="PROSITE" id="PS51085">
    <property type="entry name" value="2FE2S_FER_2"/>
    <property type="match status" value="1"/>
</dbReference>
<evidence type="ECO:0000256" key="6">
    <source>
        <dbReference type="ARBA" id="ARBA00013099"/>
    </source>
</evidence>
<organism evidence="30 34">
    <name type="scientific">Prevotella intermedia</name>
    <dbReference type="NCBI Taxonomy" id="28131"/>
    <lineage>
        <taxon>Bacteria</taxon>
        <taxon>Pseudomonadati</taxon>
        <taxon>Bacteroidota</taxon>
        <taxon>Bacteroidia</taxon>
        <taxon>Bacteroidales</taxon>
        <taxon>Prevotellaceae</taxon>
        <taxon>Prevotella</taxon>
    </lineage>
</organism>
<evidence type="ECO:0000256" key="16">
    <source>
        <dbReference type="ARBA" id="ARBA00023004"/>
    </source>
</evidence>
<dbReference type="STRING" id="28131.BWX40_10615"/>
<evidence type="ECO:0000256" key="24">
    <source>
        <dbReference type="ARBA" id="ARBA00030032"/>
    </source>
</evidence>
<evidence type="ECO:0000256" key="10">
    <source>
        <dbReference type="ARBA" id="ARBA00022519"/>
    </source>
</evidence>
<evidence type="ECO:0000256" key="8">
    <source>
        <dbReference type="ARBA" id="ARBA00022448"/>
    </source>
</evidence>
<gene>
    <name evidence="27" type="primary">nqrF</name>
    <name evidence="31" type="ORF">CTI16_10470</name>
    <name evidence="32" type="ORF">CTI18_09605</name>
    <name evidence="33" type="ORF">D2S45_10955</name>
    <name evidence="30" type="ORF">PIOMA14_II_0063</name>
</gene>
<evidence type="ECO:0000256" key="19">
    <source>
        <dbReference type="ARBA" id="ARBA00023053"/>
    </source>
</evidence>
<feature type="binding site" evidence="27">
    <location>
        <position position="69"/>
    </location>
    <ligand>
        <name>[2Fe-2S] cluster</name>
        <dbReference type="ChEBI" id="CHEBI:190135"/>
    </ligand>
</feature>
<proteinExistence type="inferred from homology"/>
<evidence type="ECO:0000256" key="27">
    <source>
        <dbReference type="HAMAP-Rule" id="MF_00430"/>
    </source>
</evidence>
<dbReference type="InterPro" id="IPR001709">
    <property type="entry name" value="Flavoprot_Pyr_Nucl_cyt_Rdtase"/>
</dbReference>